<evidence type="ECO:0000313" key="1">
    <source>
        <dbReference type="EnsemblPlants" id="EMT31751"/>
    </source>
</evidence>
<dbReference type="EnsemblPlants" id="EMT31751">
    <property type="protein sequence ID" value="EMT31751"/>
    <property type="gene ID" value="F775_43152"/>
</dbReference>
<proteinExistence type="predicted"/>
<sequence>MATASPIGDKDEQEEIEEEVIEEAEIPVWDGDDDRVVDLKTKAKLQELHIAYVKSFTELDPRKNLWVHTRFL</sequence>
<reference evidence="1" key="1">
    <citation type="submission" date="2015-06" db="UniProtKB">
        <authorList>
            <consortium name="EnsemblPlants"/>
        </authorList>
    </citation>
    <scope>IDENTIFICATION</scope>
</reference>
<organism evidence="1">
    <name type="scientific">Aegilops tauschii</name>
    <name type="common">Tausch's goatgrass</name>
    <name type="synonym">Aegilops squarrosa</name>
    <dbReference type="NCBI Taxonomy" id="37682"/>
    <lineage>
        <taxon>Eukaryota</taxon>
        <taxon>Viridiplantae</taxon>
        <taxon>Streptophyta</taxon>
        <taxon>Embryophyta</taxon>
        <taxon>Tracheophyta</taxon>
        <taxon>Spermatophyta</taxon>
        <taxon>Magnoliopsida</taxon>
        <taxon>Liliopsida</taxon>
        <taxon>Poales</taxon>
        <taxon>Poaceae</taxon>
        <taxon>BOP clade</taxon>
        <taxon>Pooideae</taxon>
        <taxon>Triticodae</taxon>
        <taxon>Triticeae</taxon>
        <taxon>Triticinae</taxon>
        <taxon>Aegilops</taxon>
    </lineage>
</organism>
<dbReference type="AlphaFoldDB" id="M8D5V8"/>
<name>M8D5V8_AEGTA</name>
<protein>
    <submittedName>
        <fullName evidence="1">Uncharacterized protein</fullName>
    </submittedName>
</protein>
<accession>M8D5V8</accession>